<reference evidence="2" key="1">
    <citation type="journal article" date="2019" name="bioRxiv">
        <title>The Genome of the Zebra Mussel, Dreissena polymorpha: A Resource for Invasive Species Research.</title>
        <authorList>
            <person name="McCartney M.A."/>
            <person name="Auch B."/>
            <person name="Kono T."/>
            <person name="Mallez S."/>
            <person name="Zhang Y."/>
            <person name="Obille A."/>
            <person name="Becker A."/>
            <person name="Abrahante J.E."/>
            <person name="Garbe J."/>
            <person name="Badalamenti J.P."/>
            <person name="Herman A."/>
            <person name="Mangelson H."/>
            <person name="Liachko I."/>
            <person name="Sullivan S."/>
            <person name="Sone E.D."/>
            <person name="Koren S."/>
            <person name="Silverstein K.A.T."/>
            <person name="Beckman K.B."/>
            <person name="Gohl D.M."/>
        </authorList>
    </citation>
    <scope>NUCLEOTIDE SEQUENCE</scope>
    <source>
        <strain evidence="2">Duluth1</strain>
        <tissue evidence="2">Whole animal</tissue>
    </source>
</reference>
<reference evidence="2" key="2">
    <citation type="submission" date="2020-11" db="EMBL/GenBank/DDBJ databases">
        <authorList>
            <person name="McCartney M.A."/>
            <person name="Auch B."/>
            <person name="Kono T."/>
            <person name="Mallez S."/>
            <person name="Becker A."/>
            <person name="Gohl D.M."/>
            <person name="Silverstein K.A.T."/>
            <person name="Koren S."/>
            <person name="Bechman K.B."/>
            <person name="Herman A."/>
            <person name="Abrahante J.E."/>
            <person name="Garbe J."/>
        </authorList>
    </citation>
    <scope>NUCLEOTIDE SEQUENCE</scope>
    <source>
        <strain evidence="2">Duluth1</strain>
        <tissue evidence="2">Whole animal</tissue>
    </source>
</reference>
<accession>A0A9D4J4X4</accession>
<dbReference type="AlphaFoldDB" id="A0A9D4J4X4"/>
<dbReference type="Proteomes" id="UP000828390">
    <property type="component" value="Unassembled WGS sequence"/>
</dbReference>
<evidence type="ECO:0000313" key="2">
    <source>
        <dbReference type="EMBL" id="KAH3795828.1"/>
    </source>
</evidence>
<proteinExistence type="predicted"/>
<protein>
    <submittedName>
        <fullName evidence="2">Uncharacterized protein</fullName>
    </submittedName>
</protein>
<gene>
    <name evidence="2" type="ORF">DPMN_149389</name>
    <name evidence="3" type="ORF">DPMN_149414</name>
</gene>
<sequence>MSKSCAADLNTGYEQKTRTPYLIMLSLHSRRPGQSREATKGSGIAKRDTTGLPLLPCQNFKLSKNCHGSHGGNEKRDRNF</sequence>
<keyword evidence="4" id="KW-1185">Reference proteome</keyword>
<evidence type="ECO:0000313" key="4">
    <source>
        <dbReference type="Proteomes" id="UP000828390"/>
    </source>
</evidence>
<name>A0A9D4J4X4_DREPO</name>
<evidence type="ECO:0000256" key="1">
    <source>
        <dbReference type="SAM" id="MobiDB-lite"/>
    </source>
</evidence>
<feature type="region of interest" description="Disordered" evidence="1">
    <location>
        <begin position="29"/>
        <end position="80"/>
    </location>
</feature>
<comment type="caution">
    <text evidence="2">The sequence shown here is derived from an EMBL/GenBank/DDBJ whole genome shotgun (WGS) entry which is preliminary data.</text>
</comment>
<organism evidence="2 4">
    <name type="scientific">Dreissena polymorpha</name>
    <name type="common">Zebra mussel</name>
    <name type="synonym">Mytilus polymorpha</name>
    <dbReference type="NCBI Taxonomy" id="45954"/>
    <lineage>
        <taxon>Eukaryota</taxon>
        <taxon>Metazoa</taxon>
        <taxon>Spiralia</taxon>
        <taxon>Lophotrochozoa</taxon>
        <taxon>Mollusca</taxon>
        <taxon>Bivalvia</taxon>
        <taxon>Autobranchia</taxon>
        <taxon>Heteroconchia</taxon>
        <taxon>Euheterodonta</taxon>
        <taxon>Imparidentia</taxon>
        <taxon>Neoheterodontei</taxon>
        <taxon>Myida</taxon>
        <taxon>Dreissenoidea</taxon>
        <taxon>Dreissenidae</taxon>
        <taxon>Dreissena</taxon>
    </lineage>
</organism>
<dbReference type="EMBL" id="JAIWYP010000007">
    <property type="protein sequence ID" value="KAH3795828.1"/>
    <property type="molecule type" value="Genomic_DNA"/>
</dbReference>
<evidence type="ECO:0000313" key="3">
    <source>
        <dbReference type="EMBL" id="KAH3795852.1"/>
    </source>
</evidence>
<dbReference type="EMBL" id="JAIWYP010000007">
    <property type="protein sequence ID" value="KAH3795852.1"/>
    <property type="molecule type" value="Genomic_DNA"/>
</dbReference>